<dbReference type="GO" id="GO:0009505">
    <property type="term" value="C:plant-type cell wall"/>
    <property type="evidence" value="ECO:0000318"/>
    <property type="project" value="GO_Central"/>
</dbReference>
<dbReference type="Gene3D" id="1.20.140.40">
    <property type="entry name" value="Invertase/pectin methylesterase inhibitor family protein"/>
    <property type="match status" value="1"/>
</dbReference>
<dbReference type="OMA" id="WRTMVLE"/>
<dbReference type="GO" id="GO:0009827">
    <property type="term" value="P:plant-type cell wall modification"/>
    <property type="evidence" value="ECO:0000318"/>
    <property type="project" value="GO_Central"/>
</dbReference>
<evidence type="ECO:0000256" key="1">
    <source>
        <dbReference type="ARBA" id="ARBA00022729"/>
    </source>
</evidence>
<name>A0A1B6Q2E5_SORBI</name>
<dbReference type="SUPFAM" id="SSF101148">
    <property type="entry name" value="Plant invertase/pectin methylesterase inhibitor"/>
    <property type="match status" value="1"/>
</dbReference>
<dbReference type="InParanoid" id="A0A1B6Q2E5"/>
<evidence type="ECO:0000313" key="6">
    <source>
        <dbReference type="EMBL" id="KXG32094.1"/>
    </source>
</evidence>
<dbReference type="NCBIfam" id="TIGR01614">
    <property type="entry name" value="PME_inhib"/>
    <property type="match status" value="1"/>
</dbReference>
<feature type="chain" id="PRO_5008589283" description="Pectinesterase inhibitor domain-containing protein" evidence="4">
    <location>
        <begin position="31"/>
        <end position="200"/>
    </location>
</feature>
<dbReference type="Gramene" id="KXG32094">
    <property type="protein sequence ID" value="KXG32094"/>
    <property type="gene ID" value="SORBI_3003G100100"/>
</dbReference>
<dbReference type="AlphaFoldDB" id="A0A1B6Q2E5"/>
<organism evidence="6 7">
    <name type="scientific">Sorghum bicolor</name>
    <name type="common">Sorghum</name>
    <name type="synonym">Sorghum vulgare</name>
    <dbReference type="NCBI Taxonomy" id="4558"/>
    <lineage>
        <taxon>Eukaryota</taxon>
        <taxon>Viridiplantae</taxon>
        <taxon>Streptophyta</taxon>
        <taxon>Embryophyta</taxon>
        <taxon>Tracheophyta</taxon>
        <taxon>Spermatophyta</taxon>
        <taxon>Magnoliopsida</taxon>
        <taxon>Liliopsida</taxon>
        <taxon>Poales</taxon>
        <taxon>Poaceae</taxon>
        <taxon>PACMAD clade</taxon>
        <taxon>Panicoideae</taxon>
        <taxon>Andropogonodae</taxon>
        <taxon>Andropogoneae</taxon>
        <taxon>Sorghinae</taxon>
        <taxon>Sorghum</taxon>
    </lineage>
</organism>
<evidence type="ECO:0000256" key="4">
    <source>
        <dbReference type="SAM" id="SignalP"/>
    </source>
</evidence>
<dbReference type="Proteomes" id="UP000000768">
    <property type="component" value="Chromosome 3"/>
</dbReference>
<reference evidence="7" key="2">
    <citation type="journal article" date="2018" name="Plant J.">
        <title>The Sorghum bicolor reference genome: improved assembly, gene annotations, a transcriptome atlas, and signatures of genome organization.</title>
        <authorList>
            <person name="McCormick R.F."/>
            <person name="Truong S.K."/>
            <person name="Sreedasyam A."/>
            <person name="Jenkins J."/>
            <person name="Shu S."/>
            <person name="Sims D."/>
            <person name="Kennedy M."/>
            <person name="Amirebrahimi M."/>
            <person name="Weers B.D."/>
            <person name="McKinley B."/>
            <person name="Mattison A."/>
            <person name="Morishige D.T."/>
            <person name="Grimwood J."/>
            <person name="Schmutz J."/>
            <person name="Mullet J.E."/>
        </authorList>
    </citation>
    <scope>NUCLEOTIDE SEQUENCE [LARGE SCALE GENOMIC DNA]</scope>
    <source>
        <strain evidence="7">cv. BTx623</strain>
    </source>
</reference>
<gene>
    <name evidence="6" type="ORF">SORBI_3003G100100</name>
</gene>
<comment type="similarity">
    <text evidence="3">Belongs to the PMEI family.</text>
</comment>
<feature type="signal peptide" evidence="4">
    <location>
        <begin position="1"/>
        <end position="30"/>
    </location>
</feature>
<dbReference type="GO" id="GO:0004857">
    <property type="term" value="F:enzyme inhibitor activity"/>
    <property type="evidence" value="ECO:0000318"/>
    <property type="project" value="GO_Central"/>
</dbReference>
<evidence type="ECO:0000256" key="2">
    <source>
        <dbReference type="ARBA" id="ARBA00023157"/>
    </source>
</evidence>
<dbReference type="Pfam" id="PF04043">
    <property type="entry name" value="PMEI"/>
    <property type="match status" value="1"/>
</dbReference>
<dbReference type="PANTHER" id="PTHR35357">
    <property type="entry name" value="OS02G0537100 PROTEIN"/>
    <property type="match status" value="1"/>
</dbReference>
<dbReference type="InterPro" id="IPR006501">
    <property type="entry name" value="Pectinesterase_inhib_dom"/>
</dbReference>
<dbReference type="EMBL" id="CM000762">
    <property type="protein sequence ID" value="KXG32094.1"/>
    <property type="molecule type" value="Genomic_DNA"/>
</dbReference>
<feature type="domain" description="Pectinesterase inhibitor" evidence="5">
    <location>
        <begin position="37"/>
        <end position="183"/>
    </location>
</feature>
<dbReference type="SMART" id="SM00856">
    <property type="entry name" value="PMEI"/>
    <property type="match status" value="1"/>
</dbReference>
<keyword evidence="1 4" id="KW-0732">Signal</keyword>
<dbReference type="InterPro" id="IPR035513">
    <property type="entry name" value="Invertase/methylesterase_inhib"/>
</dbReference>
<evidence type="ECO:0000256" key="3">
    <source>
        <dbReference type="ARBA" id="ARBA00038471"/>
    </source>
</evidence>
<dbReference type="PANTHER" id="PTHR35357:SF8">
    <property type="entry name" value="OS01G0111000 PROTEIN"/>
    <property type="match status" value="1"/>
</dbReference>
<protein>
    <recommendedName>
        <fullName evidence="5">Pectinesterase inhibitor domain-containing protein</fullName>
    </recommendedName>
</protein>
<keyword evidence="7" id="KW-1185">Reference proteome</keyword>
<proteinExistence type="inferred from homology"/>
<evidence type="ECO:0000259" key="5">
    <source>
        <dbReference type="SMART" id="SM00856"/>
    </source>
</evidence>
<evidence type="ECO:0000313" key="7">
    <source>
        <dbReference type="Proteomes" id="UP000000768"/>
    </source>
</evidence>
<reference evidence="6 7" key="1">
    <citation type="journal article" date="2009" name="Nature">
        <title>The Sorghum bicolor genome and the diversification of grasses.</title>
        <authorList>
            <person name="Paterson A.H."/>
            <person name="Bowers J.E."/>
            <person name="Bruggmann R."/>
            <person name="Dubchak I."/>
            <person name="Grimwood J."/>
            <person name="Gundlach H."/>
            <person name="Haberer G."/>
            <person name="Hellsten U."/>
            <person name="Mitros T."/>
            <person name="Poliakov A."/>
            <person name="Schmutz J."/>
            <person name="Spannagl M."/>
            <person name="Tang H."/>
            <person name="Wang X."/>
            <person name="Wicker T."/>
            <person name="Bharti A.K."/>
            <person name="Chapman J."/>
            <person name="Feltus F.A."/>
            <person name="Gowik U."/>
            <person name="Grigoriev I.V."/>
            <person name="Lyons E."/>
            <person name="Maher C.A."/>
            <person name="Martis M."/>
            <person name="Narechania A."/>
            <person name="Otillar R.P."/>
            <person name="Penning B.W."/>
            <person name="Salamov A.A."/>
            <person name="Wang Y."/>
            <person name="Zhang L."/>
            <person name="Carpita N.C."/>
            <person name="Freeling M."/>
            <person name="Gingle A.R."/>
            <person name="Hash C.T."/>
            <person name="Keller B."/>
            <person name="Klein P."/>
            <person name="Kresovich S."/>
            <person name="McCann M.C."/>
            <person name="Ming R."/>
            <person name="Peterson D.G."/>
            <person name="Mehboob-ur-Rahman"/>
            <person name="Ware D."/>
            <person name="Westhoff P."/>
            <person name="Mayer K.F."/>
            <person name="Messing J."/>
            <person name="Rokhsar D.S."/>
        </authorList>
    </citation>
    <scope>NUCLEOTIDE SEQUENCE [LARGE SCALE GENOMIC DNA]</scope>
    <source>
        <strain evidence="7">cv. BTx623</strain>
    </source>
</reference>
<accession>A0A1B6Q2E5</accession>
<sequence length="200" mass="21411">MATSRAASLASLKSVSAVAALLCAAAVASSFLPLSSAGVSLLSRTCSKTAHERLCISTLAPDGRSDAAQSVQELAAIALKVARNSTRDAVWRTTVLAGARVRTPLERDRLAQCRALYNECLRETTRTIGLVTAASYDAAARASSTLHWYPEKCQSLLYKQGVESAMEQTNKQVEEQLIASTDLVHLLLVRRHGAGKLNLE</sequence>
<keyword evidence="2" id="KW-1015">Disulfide bond</keyword>